<dbReference type="Pfam" id="PF01381">
    <property type="entry name" value="HTH_3"/>
    <property type="match status" value="1"/>
</dbReference>
<dbReference type="InterPro" id="IPR001387">
    <property type="entry name" value="Cro/C1-type_HTH"/>
</dbReference>
<evidence type="ECO:0000259" key="1">
    <source>
        <dbReference type="PROSITE" id="PS50943"/>
    </source>
</evidence>
<dbReference type="RefSeq" id="YP_009815242.1">
    <property type="nucleotide sequence ID" value="NC_048091.1"/>
</dbReference>
<feature type="domain" description="HTH cro/C1-type" evidence="1">
    <location>
        <begin position="19"/>
        <end position="73"/>
    </location>
</feature>
<gene>
    <name evidence="2" type="primary">40</name>
    <name evidence="2" type="ORF">PBI_BRIDGETTE_40</name>
</gene>
<dbReference type="Proteomes" id="UP000277028">
    <property type="component" value="Segment"/>
</dbReference>
<dbReference type="CDD" id="cd00093">
    <property type="entry name" value="HTH_XRE"/>
    <property type="match status" value="1"/>
</dbReference>
<dbReference type="EMBL" id="MH834603">
    <property type="protein sequence ID" value="AYN57306.1"/>
    <property type="molecule type" value="Genomic_DNA"/>
</dbReference>
<dbReference type="SUPFAM" id="SSF47413">
    <property type="entry name" value="lambda repressor-like DNA-binding domains"/>
    <property type="match status" value="1"/>
</dbReference>
<organism evidence="2 3">
    <name type="scientific">Arthrobacter phage Bridgette</name>
    <dbReference type="NCBI Taxonomy" id="2419949"/>
    <lineage>
        <taxon>Viruses</taxon>
        <taxon>Duplodnaviria</taxon>
        <taxon>Heunggongvirae</taxon>
        <taxon>Uroviricota</taxon>
        <taxon>Caudoviricetes</taxon>
        <taxon>Bridgettevirus</taxon>
        <taxon>Bridgettevirus bridgette</taxon>
    </lineage>
</organism>
<dbReference type="InterPro" id="IPR010982">
    <property type="entry name" value="Lambda_DNA-bd_dom_sf"/>
</dbReference>
<name>A0A3G2KE78_9CAUD</name>
<evidence type="ECO:0000313" key="2">
    <source>
        <dbReference type="EMBL" id="AYN57306.1"/>
    </source>
</evidence>
<dbReference type="GeneID" id="55006463"/>
<dbReference type="SMART" id="SM00530">
    <property type="entry name" value="HTH_XRE"/>
    <property type="match status" value="1"/>
</dbReference>
<reference evidence="2 3" key="1">
    <citation type="submission" date="2018-09" db="EMBL/GenBank/DDBJ databases">
        <authorList>
            <person name="Rimple P.A."/>
            <person name="Stoner T.H."/>
            <person name="Garlena R.A."/>
            <person name="Russell D.A."/>
            <person name="Pope W.H."/>
            <person name="Jacobs-Sera D."/>
            <person name="Hatfull G.F."/>
        </authorList>
    </citation>
    <scope>NUCLEOTIDE SEQUENCE [LARGE SCALE GENOMIC DNA]</scope>
</reference>
<protein>
    <submittedName>
        <fullName evidence="2">Immunity repressor</fullName>
    </submittedName>
</protein>
<keyword evidence="3" id="KW-1185">Reference proteome</keyword>
<sequence length="85" mass="9579">MDDMTTYGDKLESALVHQIKVELVERGLDQKDLAGMVEVNRVTMSHYMTGKRSIPMPTFFKVAEALGLTPRVLMERAEARIPQEG</sequence>
<proteinExistence type="predicted"/>
<evidence type="ECO:0000313" key="3">
    <source>
        <dbReference type="Proteomes" id="UP000277028"/>
    </source>
</evidence>
<dbReference type="Gene3D" id="1.10.260.40">
    <property type="entry name" value="lambda repressor-like DNA-binding domains"/>
    <property type="match status" value="1"/>
</dbReference>
<dbReference type="GO" id="GO:0003677">
    <property type="term" value="F:DNA binding"/>
    <property type="evidence" value="ECO:0007669"/>
    <property type="project" value="InterPro"/>
</dbReference>
<accession>A0A3G2KE78</accession>
<dbReference type="PROSITE" id="PS50943">
    <property type="entry name" value="HTH_CROC1"/>
    <property type="match status" value="1"/>
</dbReference>
<dbReference type="KEGG" id="vg:55006463"/>